<protein>
    <submittedName>
        <fullName evidence="1">Cell division protein</fullName>
    </submittedName>
</protein>
<organism evidence="1 2">
    <name type="scientific">Marinomonas arctica</name>
    <dbReference type="NCBI Taxonomy" id="383750"/>
    <lineage>
        <taxon>Bacteria</taxon>
        <taxon>Pseudomonadati</taxon>
        <taxon>Pseudomonadota</taxon>
        <taxon>Gammaproteobacteria</taxon>
        <taxon>Oceanospirillales</taxon>
        <taxon>Oceanospirillaceae</taxon>
        <taxon>Marinomonas</taxon>
    </lineage>
</organism>
<dbReference type="KEGG" id="mard:IBG28_07100"/>
<sequence>MNMEQRPPIPPEIKREVRKRCGFGCVICGMPLYEYEHMFEWAEVKRHVASEITLLCRQHHGEKTNGLLPKENVIEANNTPFNLKTGVSKSHLLHYSGKNVQLALANSIFQFKDLPENAFFAPLVVDGLAVVGFRVEDGKLLLQFIAFNEFNVPVLEIVDNELIYRTEQWDIEWVGQKLTVREGHGKILLQLVFEPPHTIRIAKGRILFNGIELLIGADYLFCSNNSGFFSGISTTNCSVGLAIGDPVPNVGAGMVFSGISRYGFDRKAARKFLRKCQNEARLTRPWIMDIRGR</sequence>
<dbReference type="GO" id="GO:0051301">
    <property type="term" value="P:cell division"/>
    <property type="evidence" value="ECO:0007669"/>
    <property type="project" value="UniProtKB-KW"/>
</dbReference>
<evidence type="ECO:0000313" key="1">
    <source>
        <dbReference type="EMBL" id="QNT07378.1"/>
    </source>
</evidence>
<keyword evidence="1" id="KW-0131">Cell cycle</keyword>
<accession>A0A7H1JA62</accession>
<dbReference type="AlphaFoldDB" id="A0A7H1JA62"/>
<dbReference type="CDD" id="cd00085">
    <property type="entry name" value="HNHc"/>
    <property type="match status" value="1"/>
</dbReference>
<dbReference type="RefSeq" id="WP_111606531.1">
    <property type="nucleotide sequence ID" value="NZ_QHJF01000009.1"/>
</dbReference>
<keyword evidence="2" id="KW-1185">Reference proteome</keyword>
<evidence type="ECO:0000313" key="2">
    <source>
        <dbReference type="Proteomes" id="UP000516370"/>
    </source>
</evidence>
<dbReference type="Proteomes" id="UP000516370">
    <property type="component" value="Chromosome"/>
</dbReference>
<keyword evidence="1" id="KW-0132">Cell division</keyword>
<dbReference type="OrthoDB" id="9154548at2"/>
<name>A0A7H1JA62_9GAMM</name>
<proteinExistence type="predicted"/>
<reference evidence="1 2" key="1">
    <citation type="submission" date="2020-09" db="EMBL/GenBank/DDBJ databases">
        <title>Complete genome sequence of an Arctic sea ice bacterium Marinomonas arctica BSI20414.</title>
        <authorList>
            <person name="Liao L."/>
            <person name="Chen B."/>
        </authorList>
    </citation>
    <scope>NUCLEOTIDE SEQUENCE [LARGE SCALE GENOMIC DNA]</scope>
    <source>
        <strain evidence="1 2">BSI20414</strain>
    </source>
</reference>
<gene>
    <name evidence="1" type="ORF">IBG28_07100</name>
</gene>
<dbReference type="EMBL" id="CP061081">
    <property type="protein sequence ID" value="QNT07378.1"/>
    <property type="molecule type" value="Genomic_DNA"/>
</dbReference>
<dbReference type="InterPro" id="IPR003615">
    <property type="entry name" value="HNH_nuc"/>
</dbReference>